<organism evidence="3 4">
    <name type="scientific">Sporobacter termitidis DSM 10068</name>
    <dbReference type="NCBI Taxonomy" id="1123282"/>
    <lineage>
        <taxon>Bacteria</taxon>
        <taxon>Bacillati</taxon>
        <taxon>Bacillota</taxon>
        <taxon>Clostridia</taxon>
        <taxon>Eubacteriales</taxon>
        <taxon>Oscillospiraceae</taxon>
        <taxon>Sporobacter</taxon>
    </lineage>
</organism>
<evidence type="ECO:0000259" key="2">
    <source>
        <dbReference type="Pfam" id="PF01558"/>
    </source>
</evidence>
<proteinExistence type="predicted"/>
<dbReference type="RefSeq" id="WP_073081357.1">
    <property type="nucleotide sequence ID" value="NZ_FQXV01000014.1"/>
</dbReference>
<gene>
    <name evidence="3" type="ORF">SAMN02745823_03288</name>
</gene>
<keyword evidence="4" id="KW-1185">Reference proteome</keyword>
<reference evidence="3 4" key="1">
    <citation type="submission" date="2016-11" db="EMBL/GenBank/DDBJ databases">
        <authorList>
            <person name="Jaros S."/>
            <person name="Januszkiewicz K."/>
            <person name="Wedrychowicz H."/>
        </authorList>
    </citation>
    <scope>NUCLEOTIDE SEQUENCE [LARGE SCALE GENOMIC DNA]</scope>
    <source>
        <strain evidence="3 4">DSM 10068</strain>
    </source>
</reference>
<dbReference type="InterPro" id="IPR011894">
    <property type="entry name" value="PorC_KorC"/>
</dbReference>
<dbReference type="InterPro" id="IPR019752">
    <property type="entry name" value="Pyrv/ketoisovalerate_OxRed_cat"/>
</dbReference>
<accession>A0A1M5Z6H6</accession>
<keyword evidence="1" id="KW-0560">Oxidoreductase</keyword>
<dbReference type="Proteomes" id="UP000183995">
    <property type="component" value="Unassembled WGS sequence"/>
</dbReference>
<dbReference type="PANTHER" id="PTHR42730:SF1">
    <property type="entry name" value="2-OXOGLUTARATE SYNTHASE SUBUNIT KORC"/>
    <property type="match status" value="1"/>
</dbReference>
<dbReference type="EMBL" id="FQXV01000014">
    <property type="protein sequence ID" value="SHI19856.1"/>
    <property type="molecule type" value="Genomic_DNA"/>
</dbReference>
<name>A0A1M5Z6H6_9FIRM</name>
<evidence type="ECO:0000313" key="4">
    <source>
        <dbReference type="Proteomes" id="UP000183995"/>
    </source>
</evidence>
<dbReference type="Gene3D" id="3.40.920.10">
    <property type="entry name" value="Pyruvate-ferredoxin oxidoreductase, PFOR, domain III"/>
    <property type="match status" value="1"/>
</dbReference>
<evidence type="ECO:0000313" key="3">
    <source>
        <dbReference type="EMBL" id="SHI19856.1"/>
    </source>
</evidence>
<feature type="domain" description="Pyruvate/ketoisovalerate oxidoreductase catalytic" evidence="2">
    <location>
        <begin position="12"/>
        <end position="172"/>
    </location>
</feature>
<sequence>MSTHKLFFAGSGGQGILLMGQMITYAAMLEDKSATFLPSYGPEMRGGTANCTVVVSDKPVGCPLIYEADAIVVMNLPSLIKFEPMVKPGGALLVNTSIIDQPAKRTDIRVLNVPVNEIAIELGNVKVGNMVMLGALVRATGVVSEESIHQVMHKTFTGAKAKLNDANMKAFAYYK</sequence>
<dbReference type="AlphaFoldDB" id="A0A1M5Z6H6"/>
<dbReference type="Pfam" id="PF01558">
    <property type="entry name" value="POR"/>
    <property type="match status" value="1"/>
</dbReference>
<dbReference type="SUPFAM" id="SSF53323">
    <property type="entry name" value="Pyruvate-ferredoxin oxidoreductase, PFOR, domain III"/>
    <property type="match status" value="1"/>
</dbReference>
<dbReference type="STRING" id="1123282.SAMN02745823_03288"/>
<dbReference type="GO" id="GO:0016625">
    <property type="term" value="F:oxidoreductase activity, acting on the aldehyde or oxo group of donors, iron-sulfur protein as acceptor"/>
    <property type="evidence" value="ECO:0007669"/>
    <property type="project" value="InterPro"/>
</dbReference>
<dbReference type="OrthoDB" id="9794954at2"/>
<dbReference type="InterPro" id="IPR002869">
    <property type="entry name" value="Pyrv_flavodox_OxRed_cen"/>
</dbReference>
<evidence type="ECO:0000256" key="1">
    <source>
        <dbReference type="ARBA" id="ARBA00023002"/>
    </source>
</evidence>
<dbReference type="NCBIfam" id="TIGR02175">
    <property type="entry name" value="PorC_KorC"/>
    <property type="match status" value="1"/>
</dbReference>
<protein>
    <submittedName>
        <fullName evidence="3">2-oxoglutarate ferredoxin oxidoreductase subunit gamma</fullName>
    </submittedName>
</protein>
<dbReference type="PANTHER" id="PTHR42730">
    <property type="entry name" value="2-OXOGLUTARATE SYNTHASE SUBUNIT KORC"/>
    <property type="match status" value="1"/>
</dbReference>
<dbReference type="InterPro" id="IPR052554">
    <property type="entry name" value="2-oxoglutarate_synth_KorC"/>
</dbReference>